<comment type="caution">
    <text evidence="1">The sequence shown here is derived from an EMBL/GenBank/DDBJ whole genome shotgun (WGS) entry which is preliminary data.</text>
</comment>
<dbReference type="PANTHER" id="PTHR21485">
    <property type="entry name" value="HAD SUPERFAMILY MEMBERS CMAS AND KDSC"/>
    <property type="match status" value="1"/>
</dbReference>
<sequence>MKKLNPNILGIITARGDSKRLPGKNIKPFHGKPLLAWSIEVGKNANCFDHFILSTDDDDIAAVGKEYCIDVPFMRPAELATDTAGSFEVVKHAVEWMRDNKQYNADWVVLFEPTAPGRQASHVIDVVQLIKEYGNHIDSIVGISKIPAHFSPYKSLVFTEDDLVASIDGTKVKNFIHRNQNISPTYYINSAIYAFRVANFYTEDPSLWGDLTKGYLMDEKYAFDIDTPDDWDVATIKMKKLLT</sequence>
<reference evidence="2" key="1">
    <citation type="submission" date="2017-09" db="EMBL/GenBank/DDBJ databases">
        <title>Depth-based differentiation of microbial function through sediment-hosted aquifers and enrichment of novel symbionts in the deep terrestrial subsurface.</title>
        <authorList>
            <person name="Probst A.J."/>
            <person name="Ladd B."/>
            <person name="Jarett J.K."/>
            <person name="Geller-Mcgrath D.E."/>
            <person name="Sieber C.M.K."/>
            <person name="Emerson J.B."/>
            <person name="Anantharaman K."/>
            <person name="Thomas B.C."/>
            <person name="Malmstrom R."/>
            <person name="Stieglmeier M."/>
            <person name="Klingl A."/>
            <person name="Woyke T."/>
            <person name="Ryan C.M."/>
            <person name="Banfield J.F."/>
        </authorList>
    </citation>
    <scope>NUCLEOTIDE SEQUENCE [LARGE SCALE GENOMIC DNA]</scope>
</reference>
<dbReference type="Pfam" id="PF02348">
    <property type="entry name" value="CTP_transf_3"/>
    <property type="match status" value="1"/>
</dbReference>
<dbReference type="SUPFAM" id="SSF53448">
    <property type="entry name" value="Nucleotide-diphospho-sugar transferases"/>
    <property type="match status" value="1"/>
</dbReference>
<dbReference type="AlphaFoldDB" id="A0A2M6NZF4"/>
<evidence type="ECO:0008006" key="3">
    <source>
        <dbReference type="Google" id="ProtNLM"/>
    </source>
</evidence>
<dbReference type="Gene3D" id="3.90.550.10">
    <property type="entry name" value="Spore Coat Polysaccharide Biosynthesis Protein SpsA, Chain A"/>
    <property type="match status" value="1"/>
</dbReference>
<dbReference type="PANTHER" id="PTHR21485:SF6">
    <property type="entry name" value="N-ACYLNEURAMINATE CYTIDYLYLTRANSFERASE-RELATED"/>
    <property type="match status" value="1"/>
</dbReference>
<name>A0A2M6NZF4_9BACT</name>
<dbReference type="CDD" id="cd02513">
    <property type="entry name" value="CMP-NeuAc_Synthase"/>
    <property type="match status" value="1"/>
</dbReference>
<dbReference type="GO" id="GO:0008781">
    <property type="term" value="F:N-acylneuraminate cytidylyltransferase activity"/>
    <property type="evidence" value="ECO:0007669"/>
    <property type="project" value="TreeGrafter"/>
</dbReference>
<dbReference type="InterPro" id="IPR029044">
    <property type="entry name" value="Nucleotide-diphossugar_trans"/>
</dbReference>
<dbReference type="InterPro" id="IPR050793">
    <property type="entry name" value="CMP-NeuNAc_synthase"/>
</dbReference>
<protein>
    <recommendedName>
        <fullName evidence="3">Acylneuraminate cytidylyltransferase family protein</fullName>
    </recommendedName>
</protein>
<organism evidence="1 2">
    <name type="scientific">Candidatus Magasanikbacteria bacterium CG10_big_fil_rev_8_21_14_0_10_38_6</name>
    <dbReference type="NCBI Taxonomy" id="1974647"/>
    <lineage>
        <taxon>Bacteria</taxon>
        <taxon>Candidatus Magasanikiibacteriota</taxon>
    </lineage>
</organism>
<evidence type="ECO:0000313" key="1">
    <source>
        <dbReference type="EMBL" id="PIR76853.1"/>
    </source>
</evidence>
<dbReference type="InterPro" id="IPR003329">
    <property type="entry name" value="Cytidylyl_trans"/>
</dbReference>
<gene>
    <name evidence="1" type="ORF">COU30_05635</name>
</gene>
<dbReference type="EMBL" id="PFBW01000233">
    <property type="protein sequence ID" value="PIR76853.1"/>
    <property type="molecule type" value="Genomic_DNA"/>
</dbReference>
<evidence type="ECO:0000313" key="2">
    <source>
        <dbReference type="Proteomes" id="UP000228528"/>
    </source>
</evidence>
<accession>A0A2M6NZF4</accession>
<dbReference type="Proteomes" id="UP000228528">
    <property type="component" value="Unassembled WGS sequence"/>
</dbReference>
<proteinExistence type="predicted"/>